<organism evidence="2 3">
    <name type="scientific">Plakobranchus ocellatus</name>
    <dbReference type="NCBI Taxonomy" id="259542"/>
    <lineage>
        <taxon>Eukaryota</taxon>
        <taxon>Metazoa</taxon>
        <taxon>Spiralia</taxon>
        <taxon>Lophotrochozoa</taxon>
        <taxon>Mollusca</taxon>
        <taxon>Gastropoda</taxon>
        <taxon>Heterobranchia</taxon>
        <taxon>Euthyneura</taxon>
        <taxon>Panpulmonata</taxon>
        <taxon>Sacoglossa</taxon>
        <taxon>Placobranchoidea</taxon>
        <taxon>Plakobranchidae</taxon>
        <taxon>Plakobranchus</taxon>
    </lineage>
</organism>
<evidence type="ECO:0000256" key="1">
    <source>
        <dbReference type="SAM" id="MobiDB-lite"/>
    </source>
</evidence>
<dbReference type="Proteomes" id="UP000735302">
    <property type="component" value="Unassembled WGS sequence"/>
</dbReference>
<reference evidence="2 3" key="1">
    <citation type="journal article" date="2021" name="Elife">
        <title>Chloroplast acquisition without the gene transfer in kleptoplastic sea slugs, Plakobranchus ocellatus.</title>
        <authorList>
            <person name="Maeda T."/>
            <person name="Takahashi S."/>
            <person name="Yoshida T."/>
            <person name="Shimamura S."/>
            <person name="Takaki Y."/>
            <person name="Nagai Y."/>
            <person name="Toyoda A."/>
            <person name="Suzuki Y."/>
            <person name="Arimoto A."/>
            <person name="Ishii H."/>
            <person name="Satoh N."/>
            <person name="Nishiyama T."/>
            <person name="Hasebe M."/>
            <person name="Maruyama T."/>
            <person name="Minagawa J."/>
            <person name="Obokata J."/>
            <person name="Shigenobu S."/>
        </authorList>
    </citation>
    <scope>NUCLEOTIDE SEQUENCE [LARGE SCALE GENOMIC DNA]</scope>
</reference>
<evidence type="ECO:0000313" key="3">
    <source>
        <dbReference type="Proteomes" id="UP000735302"/>
    </source>
</evidence>
<accession>A0AAV3Y1A1</accession>
<evidence type="ECO:0000313" key="2">
    <source>
        <dbReference type="EMBL" id="GFN76723.1"/>
    </source>
</evidence>
<gene>
    <name evidence="2" type="ORF">PoB_000322900</name>
</gene>
<feature type="region of interest" description="Disordered" evidence="1">
    <location>
        <begin position="41"/>
        <end position="86"/>
    </location>
</feature>
<name>A0AAV3Y1A1_9GAST</name>
<protein>
    <submittedName>
        <fullName evidence="2">Uncharacterized protein</fullName>
    </submittedName>
</protein>
<keyword evidence="3" id="KW-1185">Reference proteome</keyword>
<proteinExistence type="predicted"/>
<dbReference type="EMBL" id="BLXT01000407">
    <property type="protein sequence ID" value="GFN76723.1"/>
    <property type="molecule type" value="Genomic_DNA"/>
</dbReference>
<dbReference type="AlphaFoldDB" id="A0AAV3Y1A1"/>
<sequence length="86" mass="9970">MCEWRVEERVTELMSGKNFFIACSRRTTIVRPLFGTHILYNNDADDEDDLNDTDDDDDDDDDDSIDDDGDVDAYDDDDDDFIDGQY</sequence>
<comment type="caution">
    <text evidence="2">The sequence shown here is derived from an EMBL/GenBank/DDBJ whole genome shotgun (WGS) entry which is preliminary data.</text>
</comment>
<feature type="compositionally biased region" description="Acidic residues" evidence="1">
    <location>
        <begin position="43"/>
        <end position="86"/>
    </location>
</feature>